<dbReference type="InterPro" id="IPR036237">
    <property type="entry name" value="Xyl_isomerase-like_sf"/>
</dbReference>
<dbReference type="SUPFAM" id="SSF51658">
    <property type="entry name" value="Xylose isomerase-like"/>
    <property type="match status" value="1"/>
</dbReference>
<evidence type="ECO:0000259" key="3">
    <source>
        <dbReference type="Pfam" id="PF01261"/>
    </source>
</evidence>
<comment type="similarity">
    <text evidence="2">Belongs to the hyi family.</text>
</comment>
<dbReference type="EMBL" id="JBHLTC010000009">
    <property type="protein sequence ID" value="MFC0624103.1"/>
    <property type="molecule type" value="Genomic_DNA"/>
</dbReference>
<keyword evidence="5" id="KW-1185">Reference proteome</keyword>
<comment type="caution">
    <text evidence="4">The sequence shown here is derived from an EMBL/GenBank/DDBJ whole genome shotgun (WGS) entry which is preliminary data.</text>
</comment>
<dbReference type="RefSeq" id="WP_380044887.1">
    <property type="nucleotide sequence ID" value="NZ_JBHLTC010000009.1"/>
</dbReference>
<reference evidence="4 5" key="1">
    <citation type="submission" date="2024-09" db="EMBL/GenBank/DDBJ databases">
        <authorList>
            <person name="Sun Q."/>
            <person name="Mori K."/>
        </authorList>
    </citation>
    <scope>NUCLEOTIDE SEQUENCE [LARGE SCALE GENOMIC DNA]</scope>
    <source>
        <strain evidence="4 5">CGMCC 1.15906</strain>
    </source>
</reference>
<protein>
    <submittedName>
        <fullName evidence="4">Hydroxypyruvate isomerase family protein</fullName>
    </submittedName>
</protein>
<dbReference type="InterPro" id="IPR050417">
    <property type="entry name" value="Sugar_Epim/Isomerase"/>
</dbReference>
<dbReference type="InterPro" id="IPR026040">
    <property type="entry name" value="HyI-like"/>
</dbReference>
<dbReference type="InterPro" id="IPR013022">
    <property type="entry name" value="Xyl_isomerase-like_TIM-brl"/>
</dbReference>
<sequence>MAYELSVCVEMLFREHGEPMSEPQLKAVRAAGISMVEFWAWHGKDLDTIERRTGELGLRVMSMVSEPTGHLVDPGTHDEFVRGVRESVQVARRLGVPNLVVLSGNERPGVPAADQASAIVAGLRAAAPIAETAGVTLVLEPLNTRVDHVGNFLDKTPLALEILTEVDSPNVKLLYDLYHSVVMDEEPAKVLAGAAHLIGHVQIADHPGRHEPGSGDVDWQHQLLSLSTLGYEGPIGLEYSPSGPDSVASLARIRQATSGAG</sequence>
<dbReference type="PANTHER" id="PTHR43489">
    <property type="entry name" value="ISOMERASE"/>
    <property type="match status" value="1"/>
</dbReference>
<evidence type="ECO:0000313" key="4">
    <source>
        <dbReference type="EMBL" id="MFC0624103.1"/>
    </source>
</evidence>
<keyword evidence="1 2" id="KW-0413">Isomerase</keyword>
<dbReference type="Gene3D" id="3.20.20.150">
    <property type="entry name" value="Divalent-metal-dependent TIM barrel enzymes"/>
    <property type="match status" value="1"/>
</dbReference>
<organism evidence="4 5">
    <name type="scientific">Kribbella deserti</name>
    <dbReference type="NCBI Taxonomy" id="1926257"/>
    <lineage>
        <taxon>Bacteria</taxon>
        <taxon>Bacillati</taxon>
        <taxon>Actinomycetota</taxon>
        <taxon>Actinomycetes</taxon>
        <taxon>Propionibacteriales</taxon>
        <taxon>Kribbellaceae</taxon>
        <taxon>Kribbella</taxon>
    </lineage>
</organism>
<proteinExistence type="inferred from homology"/>
<dbReference type="Pfam" id="PF01261">
    <property type="entry name" value="AP_endonuc_2"/>
    <property type="match status" value="1"/>
</dbReference>
<name>A0ABV6QHJ6_9ACTN</name>
<dbReference type="Proteomes" id="UP001589890">
    <property type="component" value="Unassembled WGS sequence"/>
</dbReference>
<accession>A0ABV6QHJ6</accession>
<evidence type="ECO:0000256" key="2">
    <source>
        <dbReference type="PIRNR" id="PIRNR006241"/>
    </source>
</evidence>
<dbReference type="GO" id="GO:0016853">
    <property type="term" value="F:isomerase activity"/>
    <property type="evidence" value="ECO:0007669"/>
    <property type="project" value="UniProtKB-KW"/>
</dbReference>
<dbReference type="PIRSF" id="PIRSF006241">
    <property type="entry name" value="HyI"/>
    <property type="match status" value="1"/>
</dbReference>
<evidence type="ECO:0000256" key="1">
    <source>
        <dbReference type="ARBA" id="ARBA00023235"/>
    </source>
</evidence>
<evidence type="ECO:0000313" key="5">
    <source>
        <dbReference type="Proteomes" id="UP001589890"/>
    </source>
</evidence>
<feature type="domain" description="Xylose isomerase-like TIM barrel" evidence="3">
    <location>
        <begin position="25"/>
        <end position="254"/>
    </location>
</feature>
<gene>
    <name evidence="4" type="ORF">ACFFGN_08515</name>
</gene>